<dbReference type="OrthoDB" id="982482at2"/>
<dbReference type="Pfam" id="PF14109">
    <property type="entry name" value="GldH_lipo"/>
    <property type="match status" value="1"/>
</dbReference>
<gene>
    <name evidence="1" type="ORF">DFQ05_1527</name>
</gene>
<proteinExistence type="predicted"/>
<sequence length="165" mass="19163">MPRKTSLFLVQFLLLVLVLSCDSKLVFDQYQSLPNQWNKDEIISFKIKAPDTTNNYNLFVNIRNNKDYKYNNLFLITALEYPNGKTFIDTLEYKMAAPDGTLLGEGFTDVKENKLWYKGHKDAFRFKEEGVYTFSVQQAMRKYGEVSGIDNLQGITEVGFRVENK</sequence>
<comment type="caution">
    <text evidence="1">The sequence shown here is derived from an EMBL/GenBank/DDBJ whole genome shotgun (WGS) entry which is preliminary data.</text>
</comment>
<dbReference type="EMBL" id="SMGI01000002">
    <property type="protein sequence ID" value="TCK67746.1"/>
    <property type="molecule type" value="Genomic_DNA"/>
</dbReference>
<dbReference type="PROSITE" id="PS51257">
    <property type="entry name" value="PROKAR_LIPOPROTEIN"/>
    <property type="match status" value="1"/>
</dbReference>
<evidence type="ECO:0000313" key="2">
    <source>
        <dbReference type="Proteomes" id="UP000295714"/>
    </source>
</evidence>
<dbReference type="Proteomes" id="UP000295714">
    <property type="component" value="Unassembled WGS sequence"/>
</dbReference>
<evidence type="ECO:0000313" key="1">
    <source>
        <dbReference type="EMBL" id="TCK67746.1"/>
    </source>
</evidence>
<dbReference type="InterPro" id="IPR020018">
    <property type="entry name" value="Motility-assoc_lipoprot_GldH"/>
</dbReference>
<dbReference type="NCBIfam" id="TIGR03511">
    <property type="entry name" value="GldH_lipo"/>
    <property type="match status" value="1"/>
</dbReference>
<keyword evidence="2" id="KW-1185">Reference proteome</keyword>
<organism evidence="1 2">
    <name type="scientific">Winogradskyella wandonensis</name>
    <dbReference type="NCBI Taxonomy" id="1442586"/>
    <lineage>
        <taxon>Bacteria</taxon>
        <taxon>Pseudomonadati</taxon>
        <taxon>Bacteroidota</taxon>
        <taxon>Flavobacteriia</taxon>
        <taxon>Flavobacteriales</taxon>
        <taxon>Flavobacteriaceae</taxon>
        <taxon>Winogradskyella</taxon>
    </lineage>
</organism>
<accession>A0A4R1KRS0</accession>
<dbReference type="AlphaFoldDB" id="A0A4R1KRS0"/>
<protein>
    <submittedName>
        <fullName evidence="1">Protein involved in gliding motility GldH</fullName>
    </submittedName>
</protein>
<reference evidence="1 2" key="1">
    <citation type="journal article" date="2015" name="Stand. Genomic Sci.">
        <title>Genomic Encyclopedia of Bacterial and Archaeal Type Strains, Phase III: the genomes of soil and plant-associated and newly described type strains.</title>
        <authorList>
            <person name="Whitman W.B."/>
            <person name="Woyke T."/>
            <person name="Klenk H.P."/>
            <person name="Zhou Y."/>
            <person name="Lilburn T.G."/>
            <person name="Beck B.J."/>
            <person name="De Vos P."/>
            <person name="Vandamme P."/>
            <person name="Eisen J.A."/>
            <person name="Garrity G."/>
            <person name="Hugenholtz P."/>
            <person name="Kyrpides N.C."/>
        </authorList>
    </citation>
    <scope>NUCLEOTIDE SEQUENCE [LARGE SCALE GENOMIC DNA]</scope>
    <source>
        <strain evidence="1 2">CECT 8445</strain>
    </source>
</reference>
<dbReference type="RefSeq" id="WP_132704786.1">
    <property type="nucleotide sequence ID" value="NZ_SMGI01000002.1"/>
</dbReference>
<name>A0A4R1KRS0_9FLAO</name>